<gene>
    <name evidence="1" type="ORF">H7U08_09975</name>
</gene>
<sequence>MTRQYETASMAHRELRAKFEMSKEEELRMSILKQIKDTLKKINKM</sequence>
<dbReference type="RefSeq" id="WP_000198311.1">
    <property type="nucleotide sequence ID" value="NZ_JACLPZ010000005.1"/>
</dbReference>
<accession>A0AAW4QRM7</accession>
<protein>
    <submittedName>
        <fullName evidence="1">Uncharacterized protein</fullName>
    </submittedName>
</protein>
<dbReference type="AlphaFoldDB" id="A0AAW4QRM7"/>
<dbReference type="EMBL" id="JACLPZ010000005">
    <property type="protein sequence ID" value="MBY0036907.1"/>
    <property type="molecule type" value="Genomic_DNA"/>
</dbReference>
<evidence type="ECO:0000313" key="1">
    <source>
        <dbReference type="EMBL" id="MBY0036907.1"/>
    </source>
</evidence>
<reference evidence="1" key="1">
    <citation type="submission" date="2020-08" db="EMBL/GenBank/DDBJ databases">
        <title>Fungal Genomes of the International Space Station.</title>
        <authorList>
            <person name="Seuylemezian A."/>
            <person name="Singh N.K."/>
            <person name="Wood J."/>
            <person name="Venkateswaran K."/>
        </authorList>
    </citation>
    <scope>NUCLEOTIDE SEQUENCE</scope>
    <source>
        <strain evidence="1">I2-B2</strain>
    </source>
</reference>
<name>A0AAW4QRM7_BACCE</name>
<evidence type="ECO:0000313" key="2">
    <source>
        <dbReference type="Proteomes" id="UP001197806"/>
    </source>
</evidence>
<dbReference type="Proteomes" id="UP001197806">
    <property type="component" value="Unassembled WGS sequence"/>
</dbReference>
<organism evidence="1 2">
    <name type="scientific">Bacillus cereus</name>
    <dbReference type="NCBI Taxonomy" id="1396"/>
    <lineage>
        <taxon>Bacteria</taxon>
        <taxon>Bacillati</taxon>
        <taxon>Bacillota</taxon>
        <taxon>Bacilli</taxon>
        <taxon>Bacillales</taxon>
        <taxon>Bacillaceae</taxon>
        <taxon>Bacillus</taxon>
        <taxon>Bacillus cereus group</taxon>
    </lineage>
</organism>
<proteinExistence type="predicted"/>
<comment type="caution">
    <text evidence="1">The sequence shown here is derived from an EMBL/GenBank/DDBJ whole genome shotgun (WGS) entry which is preliminary data.</text>
</comment>